<accession>A0A6P8HF61</accession>
<dbReference type="Proteomes" id="UP000515163">
    <property type="component" value="Unplaced"/>
</dbReference>
<dbReference type="RefSeq" id="XP_031551205.1">
    <property type="nucleotide sequence ID" value="XM_031695345.1"/>
</dbReference>
<gene>
    <name evidence="3" type="primary">LOC116288536</name>
</gene>
<protein>
    <submittedName>
        <fullName evidence="3">Telomerase RNA component interacting RNase-like</fullName>
    </submittedName>
</protein>
<keyword evidence="2" id="KW-1185">Reference proteome</keyword>
<dbReference type="PANTHER" id="PTHR34753">
    <property type="entry name" value="TELOMERASE RNA COMPONENT INTERACTING RNASE"/>
    <property type="match status" value="1"/>
</dbReference>
<dbReference type="InterPro" id="IPR038838">
    <property type="entry name" value="TRIR"/>
</dbReference>
<evidence type="ECO:0000313" key="3">
    <source>
        <dbReference type="RefSeq" id="XP_031551205.1"/>
    </source>
</evidence>
<dbReference type="KEGG" id="aten:116288536"/>
<dbReference type="OrthoDB" id="5983145at2759"/>
<dbReference type="GO" id="GO:0008409">
    <property type="term" value="F:5'-3' exonuclease activity"/>
    <property type="evidence" value="ECO:0007669"/>
    <property type="project" value="InterPro"/>
</dbReference>
<organism evidence="2 3">
    <name type="scientific">Actinia tenebrosa</name>
    <name type="common">Australian red waratah sea anemone</name>
    <dbReference type="NCBI Taxonomy" id="6105"/>
    <lineage>
        <taxon>Eukaryota</taxon>
        <taxon>Metazoa</taxon>
        <taxon>Cnidaria</taxon>
        <taxon>Anthozoa</taxon>
        <taxon>Hexacorallia</taxon>
        <taxon>Actiniaria</taxon>
        <taxon>Actiniidae</taxon>
        <taxon>Actinia</taxon>
    </lineage>
</organism>
<dbReference type="FunCoup" id="A0A6P8HF61">
    <property type="interactions" value="727"/>
</dbReference>
<proteinExistence type="predicted"/>
<name>A0A6P8HF61_ACTTE</name>
<dbReference type="PANTHER" id="PTHR34753:SF1">
    <property type="entry name" value="TELOMERASE RNA COMPONENT INTERACTING RNASE"/>
    <property type="match status" value="1"/>
</dbReference>
<feature type="region of interest" description="Disordered" evidence="1">
    <location>
        <begin position="84"/>
        <end position="177"/>
    </location>
</feature>
<evidence type="ECO:0000313" key="2">
    <source>
        <dbReference type="Proteomes" id="UP000515163"/>
    </source>
</evidence>
<dbReference type="GO" id="GO:0008408">
    <property type="term" value="F:3'-5' exonuclease activity"/>
    <property type="evidence" value="ECO:0007669"/>
    <property type="project" value="InterPro"/>
</dbReference>
<dbReference type="GeneID" id="116288536"/>
<reference evidence="3" key="1">
    <citation type="submission" date="2025-08" db="UniProtKB">
        <authorList>
            <consortium name="RefSeq"/>
        </authorList>
    </citation>
    <scope>IDENTIFICATION</scope>
    <source>
        <tissue evidence="3">Tentacle</tissue>
    </source>
</reference>
<feature type="region of interest" description="Disordered" evidence="1">
    <location>
        <begin position="48"/>
        <end position="69"/>
    </location>
</feature>
<evidence type="ECO:0000256" key="1">
    <source>
        <dbReference type="SAM" id="MobiDB-lite"/>
    </source>
</evidence>
<feature type="compositionally biased region" description="Basic and acidic residues" evidence="1">
    <location>
        <begin position="96"/>
        <end position="122"/>
    </location>
</feature>
<dbReference type="InParanoid" id="A0A6P8HF61"/>
<sequence length="205" mass="23050">MVFKTFGFPVAGYQSRPGKSSTESRLIEAIASNKMAAKRIDCGSSSFLSLNSTDKEPSNTASLPMNTFANDGSFFEQYKKRMEEMEKAKTLAQTSSKEEKDGDERTSDDNKLEDKKSEDKPKTPVLKANLLNQGKRQLLTGRMGGASKQFHAKKKKLEKQAAEKKNDKSKDDGKNTAWKAYMEEVKKYREASCTEEVDRVRPLVK</sequence>
<dbReference type="AlphaFoldDB" id="A0A6P8HF61"/>
<feature type="compositionally biased region" description="Basic and acidic residues" evidence="1">
    <location>
        <begin position="158"/>
        <end position="174"/>
    </location>
</feature>